<dbReference type="InterPro" id="IPR027417">
    <property type="entry name" value="P-loop_NTPase"/>
</dbReference>
<gene>
    <name evidence="5" type="ORF">GCM10023196_106280</name>
</gene>
<keyword evidence="2 5" id="KW-0067">ATP-binding</keyword>
<evidence type="ECO:0000256" key="1">
    <source>
        <dbReference type="ARBA" id="ARBA00022741"/>
    </source>
</evidence>
<name>A0ABP8UUZ0_9ACTN</name>
<dbReference type="InterPro" id="IPR039421">
    <property type="entry name" value="Type_1_exporter"/>
</dbReference>
<dbReference type="Pfam" id="PF00005">
    <property type="entry name" value="ABC_tran"/>
    <property type="match status" value="1"/>
</dbReference>
<feature type="transmembrane region" description="Helical" evidence="3">
    <location>
        <begin position="179"/>
        <end position="198"/>
    </location>
</feature>
<evidence type="ECO:0000313" key="5">
    <source>
        <dbReference type="EMBL" id="GAA4640513.1"/>
    </source>
</evidence>
<evidence type="ECO:0000313" key="6">
    <source>
        <dbReference type="Proteomes" id="UP001501442"/>
    </source>
</evidence>
<dbReference type="InterPro" id="IPR003439">
    <property type="entry name" value="ABC_transporter-like_ATP-bd"/>
</dbReference>
<evidence type="ECO:0000256" key="3">
    <source>
        <dbReference type="SAM" id="Phobius"/>
    </source>
</evidence>
<keyword evidence="3" id="KW-0812">Transmembrane</keyword>
<sequence length="628" mass="68030">MRHLPLDRGRRWLSIARLLPLAGRPALLSSVLVNLTIGLLPVGFIVGTSVMLTRVPALAAVRHGPDAWPGVLSAFALAIGALVLQNMLSPLQAAFGELVTRRIDGHCMRRLMTACLADAPMTLLEQREVIDDLSLARQGLLERSQTPGAAAAGLLALIARYVQVIGAVILVGLVLGPSAGVMIGLVAAVVRAGSRGALTRWSLVIRRRFAGTQRRMRYVLDTGSDPAVAKEVRVLGILPWLRARAESESGSFLASWWRERRRIYFTPFLVFTLVALVGTVAVLLELRAAAGGVSVLGLSLAVQSILVPLRMGTFFPESDLQTMYGMQAYDTITDLEERFRTGARRTGPAVARTTLETSPVQELPAKAIRFEDVRFRYPDGDRDVLCGLDLELPVGTSTAIVGLNGAGKTTLIKLLARLYEPTGGLITVDGADLRDIDPRAWQRRLAMIFQDYVRYELDAAANIGMGAPDHIGDEAALRAASEWAGAADVLDTLPAHLATPLSSRYARGVDLSGGQWQRIALARALFAVGAGASVLVLDEPTAQLDVRAEVAFFDRFIELTEGLTTIVISHRFSTVRRADRIVVLDEGRVAEEGDHDELLRGDGGYAELFRLQAHRFFTDGLPGSEAMR</sequence>
<keyword evidence="3" id="KW-1133">Transmembrane helix</keyword>
<feature type="domain" description="ABC transporter" evidence="4">
    <location>
        <begin position="368"/>
        <end position="611"/>
    </location>
</feature>
<dbReference type="SUPFAM" id="SSF52540">
    <property type="entry name" value="P-loop containing nucleoside triphosphate hydrolases"/>
    <property type="match status" value="1"/>
</dbReference>
<dbReference type="SMART" id="SM00382">
    <property type="entry name" value="AAA"/>
    <property type="match status" value="1"/>
</dbReference>
<evidence type="ECO:0000259" key="4">
    <source>
        <dbReference type="PROSITE" id="PS50893"/>
    </source>
</evidence>
<dbReference type="Gene3D" id="3.40.50.300">
    <property type="entry name" value="P-loop containing nucleotide triphosphate hydrolases"/>
    <property type="match status" value="1"/>
</dbReference>
<dbReference type="InterPro" id="IPR017871">
    <property type="entry name" value="ABC_transporter-like_CS"/>
</dbReference>
<feature type="transmembrane region" description="Helical" evidence="3">
    <location>
        <begin position="67"/>
        <end position="84"/>
    </location>
</feature>
<feature type="transmembrane region" description="Helical" evidence="3">
    <location>
        <begin position="263"/>
        <end position="284"/>
    </location>
</feature>
<dbReference type="EMBL" id="BAABHK010000033">
    <property type="protein sequence ID" value="GAA4640513.1"/>
    <property type="molecule type" value="Genomic_DNA"/>
</dbReference>
<organism evidence="5 6">
    <name type="scientific">Actinoallomurus vinaceus</name>
    <dbReference type="NCBI Taxonomy" id="1080074"/>
    <lineage>
        <taxon>Bacteria</taxon>
        <taxon>Bacillati</taxon>
        <taxon>Actinomycetota</taxon>
        <taxon>Actinomycetes</taxon>
        <taxon>Streptosporangiales</taxon>
        <taxon>Thermomonosporaceae</taxon>
        <taxon>Actinoallomurus</taxon>
    </lineage>
</organism>
<protein>
    <submittedName>
        <fullName evidence="5">ABC transporter ATP-binding protein</fullName>
    </submittedName>
</protein>
<dbReference type="RefSeq" id="WP_345444352.1">
    <property type="nucleotide sequence ID" value="NZ_BAABHK010000033.1"/>
</dbReference>
<reference evidence="6" key="1">
    <citation type="journal article" date="2019" name="Int. J. Syst. Evol. Microbiol.">
        <title>The Global Catalogue of Microorganisms (GCM) 10K type strain sequencing project: providing services to taxonomists for standard genome sequencing and annotation.</title>
        <authorList>
            <consortium name="The Broad Institute Genomics Platform"/>
            <consortium name="The Broad Institute Genome Sequencing Center for Infectious Disease"/>
            <person name="Wu L."/>
            <person name="Ma J."/>
        </authorList>
    </citation>
    <scope>NUCLEOTIDE SEQUENCE [LARGE SCALE GENOMIC DNA]</scope>
    <source>
        <strain evidence="6">JCM 17939</strain>
    </source>
</reference>
<comment type="caution">
    <text evidence="5">The sequence shown here is derived from an EMBL/GenBank/DDBJ whole genome shotgun (WGS) entry which is preliminary data.</text>
</comment>
<dbReference type="PROSITE" id="PS50893">
    <property type="entry name" value="ABC_TRANSPORTER_2"/>
    <property type="match status" value="1"/>
</dbReference>
<dbReference type="PANTHER" id="PTHR24221:SF646">
    <property type="entry name" value="HAEMOLYSIN SECRETION ATP-BINDING PROTEIN"/>
    <property type="match status" value="1"/>
</dbReference>
<feature type="transmembrane region" description="Helical" evidence="3">
    <location>
        <begin position="290"/>
        <end position="309"/>
    </location>
</feature>
<keyword evidence="1" id="KW-0547">Nucleotide-binding</keyword>
<dbReference type="InterPro" id="IPR003593">
    <property type="entry name" value="AAA+_ATPase"/>
</dbReference>
<dbReference type="Proteomes" id="UP001501442">
    <property type="component" value="Unassembled WGS sequence"/>
</dbReference>
<evidence type="ECO:0000256" key="2">
    <source>
        <dbReference type="ARBA" id="ARBA00022840"/>
    </source>
</evidence>
<dbReference type="GO" id="GO:0005524">
    <property type="term" value="F:ATP binding"/>
    <property type="evidence" value="ECO:0007669"/>
    <property type="project" value="UniProtKB-KW"/>
</dbReference>
<dbReference type="PROSITE" id="PS00211">
    <property type="entry name" value="ABC_TRANSPORTER_1"/>
    <property type="match status" value="1"/>
</dbReference>
<proteinExistence type="predicted"/>
<feature type="transmembrane region" description="Helical" evidence="3">
    <location>
        <begin position="21"/>
        <end position="47"/>
    </location>
</feature>
<keyword evidence="3" id="KW-0472">Membrane</keyword>
<accession>A0ABP8UUZ0</accession>
<dbReference type="PANTHER" id="PTHR24221">
    <property type="entry name" value="ATP-BINDING CASSETTE SUB-FAMILY B"/>
    <property type="match status" value="1"/>
</dbReference>
<keyword evidence="6" id="KW-1185">Reference proteome</keyword>